<dbReference type="SUPFAM" id="SSF49265">
    <property type="entry name" value="Fibronectin type III"/>
    <property type="match status" value="1"/>
</dbReference>
<dbReference type="EMBL" id="LCBS01000010">
    <property type="protein sequence ID" value="KKS16909.1"/>
    <property type="molecule type" value="Genomic_DNA"/>
</dbReference>
<dbReference type="Proteomes" id="UP000034163">
    <property type="component" value="Unassembled WGS sequence"/>
</dbReference>
<dbReference type="PROSITE" id="PS50853">
    <property type="entry name" value="FN3"/>
    <property type="match status" value="1"/>
</dbReference>
<accession>A0A0G0WVZ9</accession>
<feature type="domain" description="Fibronectin type-III" evidence="1">
    <location>
        <begin position="316"/>
        <end position="415"/>
    </location>
</feature>
<dbReference type="SMART" id="SM00060">
    <property type="entry name" value="FN3"/>
    <property type="match status" value="1"/>
</dbReference>
<dbReference type="Pfam" id="PF00041">
    <property type="entry name" value="fn3"/>
    <property type="match status" value="1"/>
</dbReference>
<sequence>MKSKDLRKIKLLKVSFHIGLFSVLTLFGFIFLAPNKTFAASTTIIGRIWQQYGAVDLFDSDPAEYFGPTSAPSTCAGVKNDTLSFKVNGNPATWSWKCDSLSSYYEISGLTQGTRVLVELVRPDPNIPCSVIQYTSRYLSATGATLETTTGFGCSVWVPTQLSPGLQLPAQHHLWFVIPGVPPTGTFGGCFPSTIAPSTSKTIFANFSDSDFNLYNTSIYRRDRTLLGSWPPYGIGNLVRQDTFAPTNAISIPVSVTAPSTPGYIQYTFNAKDTFGKGCTGNPDVSLFPLVYLGTSYYDCNASGQDVCTLKVCPTAPTIVTPTCAAMTKESIRVNWSTPTSWGVPCGVNNNSYYLQYRRQGTGTWTTVPGITSTTYLTPPNLISNSIYEFQVRGYNGEAYGPFGTRTCPTGVADPGWFTSTGGDVYAGKSGISLTQPTTIYSGYSAAALAKRAVSVNIPEQIPGYVIAGKNPGQYGQINLVRDTATPAPERISESSPPQFIKNMPYKEVWPSRHTNSIGNPLFTVPTNAINTNTLSGLNPNMVYVTSNLTMFGSPISYENRIGFLPVPGVVVVYLTGNPGQSVTIRGTILAQAATHRIILVTNRNVIIDPAIGTSITSETTRAHIEMAILTSGTITFPSISAGTGTDTTVIVEGPLIAGANIGFSRSRDSVDNNASPSEHIKYNVRYINMLTDQQKNSTVPNYTGLTTNEIIWMN</sequence>
<dbReference type="InterPro" id="IPR013783">
    <property type="entry name" value="Ig-like_fold"/>
</dbReference>
<evidence type="ECO:0000313" key="3">
    <source>
        <dbReference type="Proteomes" id="UP000034163"/>
    </source>
</evidence>
<protein>
    <recommendedName>
        <fullName evidence="1">Fibronectin type-III domain-containing protein</fullName>
    </recommendedName>
</protein>
<proteinExistence type="predicted"/>
<dbReference type="InterPro" id="IPR003961">
    <property type="entry name" value="FN3_dom"/>
</dbReference>
<name>A0A0G0WVZ9_UNCKA</name>
<reference evidence="2 3" key="1">
    <citation type="journal article" date="2015" name="Nature">
        <title>rRNA introns, odd ribosomes, and small enigmatic genomes across a large radiation of phyla.</title>
        <authorList>
            <person name="Brown C.T."/>
            <person name="Hug L.A."/>
            <person name="Thomas B.C."/>
            <person name="Sharon I."/>
            <person name="Castelle C.J."/>
            <person name="Singh A."/>
            <person name="Wilkins M.J."/>
            <person name="Williams K.H."/>
            <person name="Banfield J.F."/>
        </authorList>
    </citation>
    <scope>NUCLEOTIDE SEQUENCE [LARGE SCALE GENOMIC DNA]</scope>
</reference>
<gene>
    <name evidence="2" type="ORF">UU72_C0010G0021</name>
</gene>
<evidence type="ECO:0000259" key="1">
    <source>
        <dbReference type="PROSITE" id="PS50853"/>
    </source>
</evidence>
<dbReference type="AlphaFoldDB" id="A0A0G0WVZ9"/>
<dbReference type="Gene3D" id="2.60.40.10">
    <property type="entry name" value="Immunoglobulins"/>
    <property type="match status" value="1"/>
</dbReference>
<evidence type="ECO:0000313" key="2">
    <source>
        <dbReference type="EMBL" id="KKS16909.1"/>
    </source>
</evidence>
<dbReference type="InterPro" id="IPR036116">
    <property type="entry name" value="FN3_sf"/>
</dbReference>
<organism evidence="2 3">
    <name type="scientific">candidate division WWE3 bacterium GW2011_GWB1_41_6</name>
    <dbReference type="NCBI Taxonomy" id="1619112"/>
    <lineage>
        <taxon>Bacteria</taxon>
        <taxon>Katanobacteria</taxon>
    </lineage>
</organism>
<dbReference type="CDD" id="cd00063">
    <property type="entry name" value="FN3"/>
    <property type="match status" value="1"/>
</dbReference>
<comment type="caution">
    <text evidence="2">The sequence shown here is derived from an EMBL/GenBank/DDBJ whole genome shotgun (WGS) entry which is preliminary data.</text>
</comment>